<feature type="region of interest" description="Disordered" evidence="1">
    <location>
        <begin position="25"/>
        <end position="61"/>
    </location>
</feature>
<dbReference type="EMBL" id="MPDP01000112">
    <property type="protein sequence ID" value="KAK1479977.1"/>
    <property type="molecule type" value="Genomic_DNA"/>
</dbReference>
<sequence>MMLCPVIDWVVDSLGKVLLRGAAPGSVSPPYEQPTKSAPQVGDSGLSGGNGEIPNLCGETQKDPADASAYLDSDCLVNAMGTMGQEIRTKLEYHLRNTTWSTRVVKQDDAKSHSPVTAIDACGVLMKNLVRDLAK</sequence>
<evidence type="ECO:0000256" key="1">
    <source>
        <dbReference type="SAM" id="MobiDB-lite"/>
    </source>
</evidence>
<gene>
    <name evidence="2" type="ORF">CCUS01_00531</name>
</gene>
<comment type="caution">
    <text evidence="2">The sequence shown here is derived from an EMBL/GenBank/DDBJ whole genome shotgun (WGS) entry which is preliminary data.</text>
</comment>
<keyword evidence="3" id="KW-1185">Reference proteome</keyword>
<reference evidence="2" key="1">
    <citation type="submission" date="2016-11" db="EMBL/GenBank/DDBJ databases">
        <title>The genome sequence of Colletotrichum cuscutae.</title>
        <authorList>
            <person name="Baroncelli R."/>
        </authorList>
    </citation>
    <scope>NUCLEOTIDE SEQUENCE</scope>
    <source>
        <strain evidence="2">IMI 304802</strain>
    </source>
</reference>
<name>A0AAI9VAH9_9PEZI</name>
<evidence type="ECO:0000313" key="2">
    <source>
        <dbReference type="EMBL" id="KAK1479977.1"/>
    </source>
</evidence>
<protein>
    <submittedName>
        <fullName evidence="2">Uncharacterized protein</fullName>
    </submittedName>
</protein>
<dbReference type="AlphaFoldDB" id="A0AAI9VAH9"/>
<evidence type="ECO:0000313" key="3">
    <source>
        <dbReference type="Proteomes" id="UP001239213"/>
    </source>
</evidence>
<accession>A0AAI9VAH9</accession>
<organism evidence="2 3">
    <name type="scientific">Colletotrichum cuscutae</name>
    <dbReference type="NCBI Taxonomy" id="1209917"/>
    <lineage>
        <taxon>Eukaryota</taxon>
        <taxon>Fungi</taxon>
        <taxon>Dikarya</taxon>
        <taxon>Ascomycota</taxon>
        <taxon>Pezizomycotina</taxon>
        <taxon>Sordariomycetes</taxon>
        <taxon>Hypocreomycetidae</taxon>
        <taxon>Glomerellales</taxon>
        <taxon>Glomerellaceae</taxon>
        <taxon>Colletotrichum</taxon>
        <taxon>Colletotrichum acutatum species complex</taxon>
    </lineage>
</organism>
<proteinExistence type="predicted"/>
<dbReference type="Proteomes" id="UP001239213">
    <property type="component" value="Unassembled WGS sequence"/>
</dbReference>